<dbReference type="GeneID" id="81458240"/>
<feature type="domain" description="NodB homology" evidence="7">
    <location>
        <begin position="126"/>
        <end position="309"/>
    </location>
</feature>
<dbReference type="RefSeq" id="XP_056583192.1">
    <property type="nucleotide sequence ID" value="XM_056719057.1"/>
</dbReference>
<evidence type="ECO:0000256" key="1">
    <source>
        <dbReference type="ARBA" id="ARBA00001941"/>
    </source>
</evidence>
<evidence type="ECO:0000256" key="6">
    <source>
        <dbReference type="ARBA" id="ARBA00023285"/>
    </source>
</evidence>
<protein>
    <submittedName>
        <fullName evidence="8">Glycoside hydrolase/deacetylase beta/alpha-barrel</fullName>
    </submittedName>
</protein>
<evidence type="ECO:0000256" key="2">
    <source>
        <dbReference type="ARBA" id="ARBA00022723"/>
    </source>
</evidence>
<dbReference type="GO" id="GO:0005975">
    <property type="term" value="P:carbohydrate metabolic process"/>
    <property type="evidence" value="ECO:0007669"/>
    <property type="project" value="InterPro"/>
</dbReference>
<dbReference type="Pfam" id="PF01522">
    <property type="entry name" value="Polysacc_deac_1"/>
    <property type="match status" value="1"/>
</dbReference>
<dbReference type="InterPro" id="IPR002509">
    <property type="entry name" value="NODB_dom"/>
</dbReference>
<name>A0A9W9SRL6_9EURO</name>
<gene>
    <name evidence="8" type="ORF">N7517_001327</name>
</gene>
<evidence type="ECO:0000313" key="9">
    <source>
        <dbReference type="Proteomes" id="UP001147752"/>
    </source>
</evidence>
<keyword evidence="6" id="KW-0170">Cobalt</keyword>
<reference evidence="8" key="2">
    <citation type="journal article" date="2023" name="IMA Fungus">
        <title>Comparative genomic study of the Penicillium genus elucidates a diverse pangenome and 15 lateral gene transfer events.</title>
        <authorList>
            <person name="Petersen C."/>
            <person name="Sorensen T."/>
            <person name="Nielsen M.R."/>
            <person name="Sondergaard T.E."/>
            <person name="Sorensen J.L."/>
            <person name="Fitzpatrick D.A."/>
            <person name="Frisvad J.C."/>
            <person name="Nielsen K.L."/>
        </authorList>
    </citation>
    <scope>NUCLEOTIDE SEQUENCE</scope>
    <source>
        <strain evidence="8">IBT 3081</strain>
    </source>
</reference>
<dbReference type="PANTHER" id="PTHR46471">
    <property type="entry name" value="CHITIN DEACETYLASE"/>
    <property type="match status" value="1"/>
</dbReference>
<evidence type="ECO:0000256" key="4">
    <source>
        <dbReference type="ARBA" id="ARBA00022801"/>
    </source>
</evidence>
<reference evidence="8" key="1">
    <citation type="submission" date="2022-12" db="EMBL/GenBank/DDBJ databases">
        <authorList>
            <person name="Petersen C."/>
        </authorList>
    </citation>
    <scope>NUCLEOTIDE SEQUENCE</scope>
    <source>
        <strain evidence="8">IBT 3081</strain>
    </source>
</reference>
<dbReference type="PANTHER" id="PTHR46471:SF2">
    <property type="entry name" value="CHITIN DEACETYLASE-RELATED"/>
    <property type="match status" value="1"/>
</dbReference>
<comment type="caution">
    <text evidence="8">The sequence shown here is derived from an EMBL/GenBank/DDBJ whole genome shotgun (WGS) entry which is preliminary data.</text>
</comment>
<evidence type="ECO:0000259" key="7">
    <source>
        <dbReference type="PROSITE" id="PS51677"/>
    </source>
</evidence>
<sequence length="327" mass="35974">MQILCSDHSLCLIRISTWAGSSEVDAQVALPPTWATLKPLNLTSPQFSINNHSNYPYIPVDSVLSQSFAAMHFLALLILFLLSTTTLSQASPTGKSTSINTTAKTTQLNASNLPVGAIITHCTTPGTIALTFDDGPYIYTSQLLGTLAQHGVRATFFLNGHNRGNIYATPDIVQRTLAEGHQLGSHTWDHPSLDTLPYEEIVQQMTILEEAFMRILGFFPTYMRPPFLRHTPVVLGAIADLGYHVIGASVDTKDYENDNPDTNWVSFEKFSREVDAGGTIVLAHDSHQHTVEILVDNMLTDVERGLSAVTVGECLGDPPEYWYRDGR</sequence>
<dbReference type="OrthoDB" id="2125469at2759"/>
<dbReference type="AlphaFoldDB" id="A0A9W9SRL6"/>
<dbReference type="Gene3D" id="3.20.20.370">
    <property type="entry name" value="Glycoside hydrolase/deacetylase"/>
    <property type="match status" value="1"/>
</dbReference>
<evidence type="ECO:0000256" key="5">
    <source>
        <dbReference type="ARBA" id="ARBA00023277"/>
    </source>
</evidence>
<accession>A0A9W9SRL6</accession>
<keyword evidence="9" id="KW-1185">Reference proteome</keyword>
<keyword evidence="5" id="KW-0119">Carbohydrate metabolism</keyword>
<proteinExistence type="predicted"/>
<keyword evidence="4 8" id="KW-0378">Hydrolase</keyword>
<evidence type="ECO:0000256" key="3">
    <source>
        <dbReference type="ARBA" id="ARBA00022729"/>
    </source>
</evidence>
<comment type="cofactor">
    <cofactor evidence="1">
        <name>Co(2+)</name>
        <dbReference type="ChEBI" id="CHEBI:48828"/>
    </cofactor>
</comment>
<dbReference type="GO" id="GO:0016810">
    <property type="term" value="F:hydrolase activity, acting on carbon-nitrogen (but not peptide) bonds"/>
    <property type="evidence" value="ECO:0007669"/>
    <property type="project" value="InterPro"/>
</dbReference>
<dbReference type="PROSITE" id="PS51677">
    <property type="entry name" value="NODB"/>
    <property type="match status" value="1"/>
</dbReference>
<dbReference type="InterPro" id="IPR011330">
    <property type="entry name" value="Glyco_hydro/deAcase_b/a-brl"/>
</dbReference>
<dbReference type="GO" id="GO:0046872">
    <property type="term" value="F:metal ion binding"/>
    <property type="evidence" value="ECO:0007669"/>
    <property type="project" value="UniProtKB-KW"/>
</dbReference>
<dbReference type="Proteomes" id="UP001147752">
    <property type="component" value="Unassembled WGS sequence"/>
</dbReference>
<evidence type="ECO:0000313" key="8">
    <source>
        <dbReference type="EMBL" id="KAJ5383416.1"/>
    </source>
</evidence>
<organism evidence="8 9">
    <name type="scientific">Penicillium concentricum</name>
    <dbReference type="NCBI Taxonomy" id="293559"/>
    <lineage>
        <taxon>Eukaryota</taxon>
        <taxon>Fungi</taxon>
        <taxon>Dikarya</taxon>
        <taxon>Ascomycota</taxon>
        <taxon>Pezizomycotina</taxon>
        <taxon>Eurotiomycetes</taxon>
        <taxon>Eurotiomycetidae</taxon>
        <taxon>Eurotiales</taxon>
        <taxon>Aspergillaceae</taxon>
        <taxon>Penicillium</taxon>
    </lineage>
</organism>
<keyword evidence="2" id="KW-0479">Metal-binding</keyword>
<dbReference type="CDD" id="cd10951">
    <property type="entry name" value="CE4_ClCDA_like"/>
    <property type="match status" value="1"/>
</dbReference>
<dbReference type="EMBL" id="JAPZBT010000001">
    <property type="protein sequence ID" value="KAJ5383416.1"/>
    <property type="molecule type" value="Genomic_DNA"/>
</dbReference>
<dbReference type="SUPFAM" id="SSF88713">
    <property type="entry name" value="Glycoside hydrolase/deacetylase"/>
    <property type="match status" value="1"/>
</dbReference>
<keyword evidence="3" id="KW-0732">Signal</keyword>